<gene>
    <name evidence="1" type="ORF">O3P69_017093</name>
</gene>
<evidence type="ECO:0000313" key="2">
    <source>
        <dbReference type="Proteomes" id="UP001487740"/>
    </source>
</evidence>
<dbReference type="AlphaFoldDB" id="A0AAW0TV81"/>
<accession>A0AAW0TV81</accession>
<protein>
    <submittedName>
        <fullName evidence="1">Uncharacterized protein</fullName>
    </submittedName>
</protein>
<evidence type="ECO:0000313" key="1">
    <source>
        <dbReference type="EMBL" id="KAK8391196.1"/>
    </source>
</evidence>
<keyword evidence="2" id="KW-1185">Reference proteome</keyword>
<sequence length="94" mass="10735">MSTDSIQRQTLGIVVGLYKWPNEADSFVWNRGGAARGSHSQLSSSLGEGRIQQRHQYKWSSSLIWSVWFARMTSMRIRKCLAYCRVGTRLVLNA</sequence>
<organism evidence="1 2">
    <name type="scientific">Scylla paramamosain</name>
    <name type="common">Mud crab</name>
    <dbReference type="NCBI Taxonomy" id="85552"/>
    <lineage>
        <taxon>Eukaryota</taxon>
        <taxon>Metazoa</taxon>
        <taxon>Ecdysozoa</taxon>
        <taxon>Arthropoda</taxon>
        <taxon>Crustacea</taxon>
        <taxon>Multicrustacea</taxon>
        <taxon>Malacostraca</taxon>
        <taxon>Eumalacostraca</taxon>
        <taxon>Eucarida</taxon>
        <taxon>Decapoda</taxon>
        <taxon>Pleocyemata</taxon>
        <taxon>Brachyura</taxon>
        <taxon>Eubrachyura</taxon>
        <taxon>Portunoidea</taxon>
        <taxon>Portunidae</taxon>
        <taxon>Portuninae</taxon>
        <taxon>Scylla</taxon>
    </lineage>
</organism>
<reference evidence="1 2" key="1">
    <citation type="submission" date="2023-03" db="EMBL/GenBank/DDBJ databases">
        <title>High-quality genome of Scylla paramamosain provides insights in environmental adaptation.</title>
        <authorList>
            <person name="Zhang L."/>
        </authorList>
    </citation>
    <scope>NUCLEOTIDE SEQUENCE [LARGE SCALE GENOMIC DNA]</scope>
    <source>
        <strain evidence="1">LZ_2023a</strain>
        <tissue evidence="1">Muscle</tissue>
    </source>
</reference>
<dbReference type="EMBL" id="JARAKH010000024">
    <property type="protein sequence ID" value="KAK8391196.1"/>
    <property type="molecule type" value="Genomic_DNA"/>
</dbReference>
<proteinExistence type="predicted"/>
<name>A0AAW0TV81_SCYPA</name>
<dbReference type="Proteomes" id="UP001487740">
    <property type="component" value="Unassembled WGS sequence"/>
</dbReference>
<comment type="caution">
    <text evidence="1">The sequence shown here is derived from an EMBL/GenBank/DDBJ whole genome shotgun (WGS) entry which is preliminary data.</text>
</comment>